<dbReference type="AlphaFoldDB" id="A0AAX4JN55"/>
<evidence type="ECO:0000256" key="1">
    <source>
        <dbReference type="ARBA" id="ARBA00000707"/>
    </source>
</evidence>
<feature type="domain" description="USP" evidence="8">
    <location>
        <begin position="801"/>
        <end position="1203"/>
    </location>
</feature>
<evidence type="ECO:0000256" key="3">
    <source>
        <dbReference type="ARBA" id="ARBA00022670"/>
    </source>
</evidence>
<comment type="catalytic activity">
    <reaction evidence="1">
        <text>Thiol-dependent hydrolysis of ester, thioester, amide, peptide and isopeptide bonds formed by the C-terminal Gly of ubiquitin (a 76-residue protein attached to proteins as an intracellular targeting signal).</text>
        <dbReference type="EC" id="3.4.19.12"/>
    </reaction>
</comment>
<accession>A0AAX4JN55</accession>
<dbReference type="PROSITE" id="PS00973">
    <property type="entry name" value="USP_2"/>
    <property type="match status" value="1"/>
</dbReference>
<name>A0AAX4JN55_9TREE</name>
<evidence type="ECO:0000256" key="2">
    <source>
        <dbReference type="ARBA" id="ARBA00012759"/>
    </source>
</evidence>
<dbReference type="EMBL" id="CP144098">
    <property type="protein sequence ID" value="WWC85843.1"/>
    <property type="molecule type" value="Genomic_DNA"/>
</dbReference>
<reference evidence="9 10" key="1">
    <citation type="submission" date="2024-01" db="EMBL/GenBank/DDBJ databases">
        <title>Comparative genomics of Cryptococcus and Kwoniella reveals pathogenesis evolution and contrasting modes of karyotype evolution via chromosome fusion or intercentromeric recombination.</title>
        <authorList>
            <person name="Coelho M.A."/>
            <person name="David-Palma M."/>
            <person name="Shea T."/>
            <person name="Bowers K."/>
            <person name="McGinley-Smith S."/>
            <person name="Mohammad A.W."/>
            <person name="Gnirke A."/>
            <person name="Yurkov A.M."/>
            <person name="Nowrousian M."/>
            <person name="Sun S."/>
            <person name="Cuomo C.A."/>
            <person name="Heitman J."/>
        </authorList>
    </citation>
    <scope>NUCLEOTIDE SEQUENCE [LARGE SCALE GENOMIC DNA]</scope>
    <source>
        <strain evidence="9 10">CBS 6074</strain>
    </source>
</reference>
<feature type="compositionally biased region" description="Low complexity" evidence="7">
    <location>
        <begin position="22"/>
        <end position="34"/>
    </location>
</feature>
<dbReference type="InterPro" id="IPR001394">
    <property type="entry name" value="Peptidase_C19_UCH"/>
</dbReference>
<organism evidence="9 10">
    <name type="scientific">Kwoniella dendrophila CBS 6074</name>
    <dbReference type="NCBI Taxonomy" id="1295534"/>
    <lineage>
        <taxon>Eukaryota</taxon>
        <taxon>Fungi</taxon>
        <taxon>Dikarya</taxon>
        <taxon>Basidiomycota</taxon>
        <taxon>Agaricomycotina</taxon>
        <taxon>Tremellomycetes</taxon>
        <taxon>Tremellales</taxon>
        <taxon>Cryptococcaceae</taxon>
        <taxon>Kwoniella</taxon>
    </lineage>
</organism>
<feature type="region of interest" description="Disordered" evidence="7">
    <location>
        <begin position="277"/>
        <end position="323"/>
    </location>
</feature>
<dbReference type="Proteomes" id="UP001355207">
    <property type="component" value="Chromosome 1"/>
</dbReference>
<evidence type="ECO:0000313" key="9">
    <source>
        <dbReference type="EMBL" id="WWC85843.1"/>
    </source>
</evidence>
<sequence>MSTPSALPPPLNGSQPPTPYQPSNDPSTSPSISNNPPPQPPPTMPTFASINSSSSPYPSSASSSGPSSYSPHLQNNQYMYNQHQHQQHQQQPYYSPQAPRHAPQQQHNVPYNSSAPHPYNRYQDQSSYSHQPHLVNAHYNPPIYNHHHQAQYNGYPIIPPVNGGGGGGPGPATMQNGYGGVGYGNETYQHIPYGVYPQHLHQQQHRYPVPQDTYQQYPNGSLPENNDHLQQPNFSAHEQNLNGGPHHIQQQSQPFHHNYPPNHPYAYGVGVGFPGYQQQQQQQHHQQHMNYGGGGPAGFGGYQEGYIPPNSIPNGNGNRGFGKGLNPTAAGFSYSSASASASASGSRANSQPSSTPIPNGDSTPSSSIPDQIPQTTPAIIATPKEEQSSSLSIPNGHTTDNKDNQAEVTESTKDKTEESEVVDKQTTINTENEAVSASQSETPISSSAPSENPNISGPTTIATESTAATTVSSPISAQTPKASETELPATTSPRSAPQQSGLTFIGETLAGITSPVIGTGSRTVSNPSALSSNSSSNGRKRALTSSSTSSAPLILSVSKPDYKSEKYNTYSSSLKFTIPETFKLEETKSGEKQIFQSKKGSKEASRKKAVYAFGDDTKKASRPKASKEAQKLVFGEIDPSKQEIPAAKSETTKTDTTAEPAPTTSEAKPLTAAYTEAPAPTLPVKAKPFSWASLVRGPSASSSSSTATPSKLPSPAKSTISLPGAENEAGPSRLQVTEPPTQQNGDATPAIPVVEKKKVPFNYAAAAAVGATMSPQEELAKLLSEGVKGKGKENAQATLPRGLINTGNMCFANTILQVLVYCSPFTELFEELGKRLKADLARKTPLLEAMIIFLREFNAPFPAPSAPVPTGPPGSGTSTPKGKGKDPRREAFIPENVYDAMKENKRFDSMRRGHQEDAEEYLGFFLNTLHEELLYVLSRTQISRSVSSKSIPNGDDSEHRQIERPVSPGAGDDSGWLEVGKKQKTHVIRATESKESAISRLFGGTIRSLLRTPGSKDSVTLEPYQPLQLDIQSSNVLSIEDALKHLTEPEIVPGVYSQTKKTEVDATKQIHIETFPQVWILHLKRFVYDPKEYNVVKKNKLIAYNQELIVPPEIISPGRRGAGAIKYRLFGVVYHHGVSASGGHYTVAVSRQDGGGWIHFDDENVTNIPKEDVIVSKEEAESGKIGLIGGRERTAYLLFYQRVR</sequence>
<dbReference type="InterPro" id="IPR018200">
    <property type="entry name" value="USP_CS"/>
</dbReference>
<dbReference type="GO" id="GO:0005634">
    <property type="term" value="C:nucleus"/>
    <property type="evidence" value="ECO:0007669"/>
    <property type="project" value="TreeGrafter"/>
</dbReference>
<protein>
    <recommendedName>
        <fullName evidence="2">ubiquitinyl hydrolase 1</fullName>
        <ecNumber evidence="2">3.4.19.12</ecNumber>
    </recommendedName>
</protein>
<evidence type="ECO:0000259" key="8">
    <source>
        <dbReference type="PROSITE" id="PS50235"/>
    </source>
</evidence>
<keyword evidence="4" id="KW-0833">Ubl conjugation pathway</keyword>
<evidence type="ECO:0000256" key="7">
    <source>
        <dbReference type="SAM" id="MobiDB-lite"/>
    </source>
</evidence>
<dbReference type="InterPro" id="IPR050164">
    <property type="entry name" value="Peptidase_C19"/>
</dbReference>
<feature type="compositionally biased region" description="Low complexity" evidence="7">
    <location>
        <begin position="340"/>
        <end position="350"/>
    </location>
</feature>
<feature type="compositionally biased region" description="Polar residues" evidence="7">
    <location>
        <begin position="351"/>
        <end position="377"/>
    </location>
</feature>
<dbReference type="Gene3D" id="3.90.70.10">
    <property type="entry name" value="Cysteine proteinases"/>
    <property type="match status" value="1"/>
</dbReference>
<dbReference type="GeneID" id="91091382"/>
<dbReference type="GO" id="GO:0004843">
    <property type="term" value="F:cysteine-type deubiquitinase activity"/>
    <property type="evidence" value="ECO:0007669"/>
    <property type="project" value="UniProtKB-EC"/>
</dbReference>
<dbReference type="PROSITE" id="PS50235">
    <property type="entry name" value="USP_3"/>
    <property type="match status" value="1"/>
</dbReference>
<keyword evidence="10" id="KW-1185">Reference proteome</keyword>
<feature type="compositionally biased region" description="Gly residues" evidence="7">
    <location>
        <begin position="291"/>
        <end position="303"/>
    </location>
</feature>
<feature type="compositionally biased region" description="Basic and acidic residues" evidence="7">
    <location>
        <begin position="615"/>
        <end position="630"/>
    </location>
</feature>
<evidence type="ECO:0000313" key="10">
    <source>
        <dbReference type="Proteomes" id="UP001355207"/>
    </source>
</evidence>
<keyword evidence="5" id="KW-0378">Hydrolase</keyword>
<feature type="compositionally biased region" description="Low complexity" evidence="7">
    <location>
        <begin position="698"/>
        <end position="716"/>
    </location>
</feature>
<feature type="compositionally biased region" description="Pro residues" evidence="7">
    <location>
        <begin position="35"/>
        <end position="44"/>
    </location>
</feature>
<evidence type="ECO:0000256" key="4">
    <source>
        <dbReference type="ARBA" id="ARBA00022786"/>
    </source>
</evidence>
<feature type="region of interest" description="Disordered" evidence="7">
    <location>
        <begin position="1"/>
        <end position="128"/>
    </location>
</feature>
<feature type="compositionally biased region" description="Basic and acidic residues" evidence="7">
    <location>
        <begin position="399"/>
        <end position="423"/>
    </location>
</feature>
<evidence type="ECO:0000256" key="6">
    <source>
        <dbReference type="ARBA" id="ARBA00022807"/>
    </source>
</evidence>
<feature type="compositionally biased region" description="Polar residues" evidence="7">
    <location>
        <begin position="734"/>
        <end position="746"/>
    </location>
</feature>
<feature type="compositionally biased region" description="Polar residues" evidence="7">
    <location>
        <begin position="474"/>
        <end position="499"/>
    </location>
</feature>
<feature type="compositionally biased region" description="Pro residues" evidence="7">
    <location>
        <begin position="1"/>
        <end position="20"/>
    </location>
</feature>
<dbReference type="InterPro" id="IPR038765">
    <property type="entry name" value="Papain-like_cys_pep_sf"/>
</dbReference>
<dbReference type="EC" id="3.4.19.12" evidence="2"/>
<dbReference type="GO" id="GO:0005829">
    <property type="term" value="C:cytosol"/>
    <property type="evidence" value="ECO:0007669"/>
    <property type="project" value="TreeGrafter"/>
</dbReference>
<dbReference type="PANTHER" id="PTHR24006:SF687">
    <property type="entry name" value="UBIQUITIN CARBOXYL-TERMINAL HYDROLASE 10"/>
    <property type="match status" value="1"/>
</dbReference>
<dbReference type="InterPro" id="IPR028889">
    <property type="entry name" value="USP"/>
</dbReference>
<keyword evidence="3" id="KW-0645">Protease</keyword>
<proteinExistence type="predicted"/>
<feature type="compositionally biased region" description="Low complexity" evidence="7">
    <location>
        <begin position="459"/>
        <end position="473"/>
    </location>
</feature>
<dbReference type="CDD" id="cd02257">
    <property type="entry name" value="Peptidase_C19"/>
    <property type="match status" value="1"/>
</dbReference>
<feature type="region of interest" description="Disordered" evidence="7">
    <location>
        <begin position="946"/>
        <end position="977"/>
    </location>
</feature>
<feature type="compositionally biased region" description="Low complexity" evidence="7">
    <location>
        <begin position="304"/>
        <end position="316"/>
    </location>
</feature>
<dbReference type="GO" id="GO:0016579">
    <property type="term" value="P:protein deubiquitination"/>
    <property type="evidence" value="ECO:0007669"/>
    <property type="project" value="InterPro"/>
</dbReference>
<dbReference type="Pfam" id="PF00443">
    <property type="entry name" value="UCH"/>
    <property type="match status" value="1"/>
</dbReference>
<feature type="compositionally biased region" description="Low complexity" evidence="7">
    <location>
        <begin position="52"/>
        <end position="107"/>
    </location>
</feature>
<evidence type="ECO:0000256" key="5">
    <source>
        <dbReference type="ARBA" id="ARBA00022801"/>
    </source>
</evidence>
<feature type="region of interest" description="Disordered" evidence="7">
    <location>
        <begin position="340"/>
        <end position="499"/>
    </location>
</feature>
<dbReference type="RefSeq" id="XP_066072606.1">
    <property type="nucleotide sequence ID" value="XM_066216509.1"/>
</dbReference>
<dbReference type="PANTHER" id="PTHR24006">
    <property type="entry name" value="UBIQUITIN CARBOXYL-TERMINAL HYDROLASE"/>
    <property type="match status" value="1"/>
</dbReference>
<feature type="compositionally biased region" description="Low complexity" evidence="7">
    <location>
        <begin position="525"/>
        <end position="537"/>
    </location>
</feature>
<feature type="compositionally biased region" description="Polar residues" evidence="7">
    <location>
        <begin position="424"/>
        <end position="458"/>
    </location>
</feature>
<feature type="region of interest" description="Disordered" evidence="7">
    <location>
        <begin position="864"/>
        <end position="890"/>
    </location>
</feature>
<feature type="compositionally biased region" description="Polar residues" evidence="7">
    <location>
        <begin position="388"/>
        <end position="398"/>
    </location>
</feature>
<dbReference type="SUPFAM" id="SSF54001">
    <property type="entry name" value="Cysteine proteinases"/>
    <property type="match status" value="1"/>
</dbReference>
<gene>
    <name evidence="9" type="ORF">L201_000710</name>
</gene>
<dbReference type="GO" id="GO:0006508">
    <property type="term" value="P:proteolysis"/>
    <property type="evidence" value="ECO:0007669"/>
    <property type="project" value="UniProtKB-KW"/>
</dbReference>
<feature type="compositionally biased region" description="Low complexity" evidence="7">
    <location>
        <begin position="646"/>
        <end position="669"/>
    </location>
</feature>
<feature type="region of interest" description="Disordered" evidence="7">
    <location>
        <begin position="587"/>
        <end position="670"/>
    </location>
</feature>
<keyword evidence="6" id="KW-0788">Thiol protease</keyword>
<feature type="region of interest" description="Disordered" evidence="7">
    <location>
        <begin position="695"/>
        <end position="751"/>
    </location>
</feature>
<feature type="region of interest" description="Disordered" evidence="7">
    <location>
        <begin position="516"/>
        <end position="550"/>
    </location>
</feature>